<organism evidence="1 2">
    <name type="scientific">Symmachiella dynata</name>
    <dbReference type="NCBI Taxonomy" id="2527995"/>
    <lineage>
        <taxon>Bacteria</taxon>
        <taxon>Pseudomonadati</taxon>
        <taxon>Planctomycetota</taxon>
        <taxon>Planctomycetia</taxon>
        <taxon>Planctomycetales</taxon>
        <taxon>Planctomycetaceae</taxon>
        <taxon>Symmachiella</taxon>
    </lineage>
</organism>
<reference evidence="1 2" key="1">
    <citation type="submission" date="2019-02" db="EMBL/GenBank/DDBJ databases">
        <title>Deep-cultivation of Planctomycetes and their phenomic and genomic characterization uncovers novel biology.</title>
        <authorList>
            <person name="Wiegand S."/>
            <person name="Jogler M."/>
            <person name="Boedeker C."/>
            <person name="Pinto D."/>
            <person name="Vollmers J."/>
            <person name="Rivas-Marin E."/>
            <person name="Kohn T."/>
            <person name="Peeters S.H."/>
            <person name="Heuer A."/>
            <person name="Rast P."/>
            <person name="Oberbeckmann S."/>
            <person name="Bunk B."/>
            <person name="Jeske O."/>
            <person name="Meyerdierks A."/>
            <person name="Storesund J.E."/>
            <person name="Kallscheuer N."/>
            <person name="Luecker S."/>
            <person name="Lage O.M."/>
            <person name="Pohl T."/>
            <person name="Merkel B.J."/>
            <person name="Hornburger P."/>
            <person name="Mueller R.-W."/>
            <person name="Bruemmer F."/>
            <person name="Labrenz M."/>
            <person name="Spormann A.M."/>
            <person name="Op den Camp H."/>
            <person name="Overmann J."/>
            <person name="Amann R."/>
            <person name="Jetten M.S.M."/>
            <person name="Mascher T."/>
            <person name="Medema M.H."/>
            <person name="Devos D.P."/>
            <person name="Kaster A.-K."/>
            <person name="Ovreas L."/>
            <person name="Rohde M."/>
            <person name="Galperin M.Y."/>
            <person name="Jogler C."/>
        </authorList>
    </citation>
    <scope>NUCLEOTIDE SEQUENCE [LARGE SCALE GENOMIC DNA]</scope>
    <source>
        <strain evidence="1 2">Mal52</strain>
    </source>
</reference>
<dbReference type="RefSeq" id="WP_145376896.1">
    <property type="nucleotide sequence ID" value="NZ_CP036276.1"/>
</dbReference>
<dbReference type="AlphaFoldDB" id="A0A517ZPZ9"/>
<dbReference type="KEGG" id="sdyn:Mal52_30380"/>
<evidence type="ECO:0000313" key="2">
    <source>
        <dbReference type="Proteomes" id="UP000319383"/>
    </source>
</evidence>
<evidence type="ECO:0000313" key="1">
    <source>
        <dbReference type="EMBL" id="QDU44554.1"/>
    </source>
</evidence>
<accession>A0A517ZPZ9</accession>
<keyword evidence="2" id="KW-1185">Reference proteome</keyword>
<sequence length="181" mass="20063">MTRPWFQRPTLVITLFATVALGDLWMAWTCATAIADADAAEAQLEDCAMLAAQIKGLRTAPVVVEEDVRTSASFNHLCEMAATEIGLKTESIVEIAPHAPRRINDSPYLEQVTDVELRQVTLRQLIEFALAIHRLDAGLHASSIAVRIPPGEEELEKKIEMWNVQLALTTYIYEPKLPASP</sequence>
<name>A0A517ZPZ9_9PLAN</name>
<dbReference type="EMBL" id="CP036276">
    <property type="protein sequence ID" value="QDU44554.1"/>
    <property type="molecule type" value="Genomic_DNA"/>
</dbReference>
<protein>
    <submittedName>
        <fullName evidence="1">Uncharacterized protein</fullName>
    </submittedName>
</protein>
<dbReference type="Proteomes" id="UP000319383">
    <property type="component" value="Chromosome"/>
</dbReference>
<gene>
    <name evidence="1" type="ORF">Mal52_30380</name>
</gene>
<proteinExistence type="predicted"/>